<protein>
    <submittedName>
        <fullName evidence="1">YkgJ family cysteine cluster protein</fullName>
    </submittedName>
</protein>
<sequence>MFRYRAIWLSGYLTGGESLLKVRINDCLLGGKPAYDVQIIDEGATVQDYLDALNDFIRGHCPPCNGCTACCWERVPLTYPDVAAFLQDGWFGRQFQELPAPLSSFLQQYGYVYVEGPVVDISLGFKSDGSCIFLDTRRGRCSIYHLRPLVCQTYTCRRVTRRARELRGVVVNAGMDELVRRWLLEGRRCGRPPVIHEGCRPRPRLRDYPPGAFSGKERFAEVRLKNLCPPGLWRELYGLPGTGSGHIDRQLKGG</sequence>
<evidence type="ECO:0000313" key="2">
    <source>
        <dbReference type="Proteomes" id="UP000271256"/>
    </source>
</evidence>
<organism evidence="1 2">
    <name type="scientific">Desulfofundulus salinus</name>
    <dbReference type="NCBI Taxonomy" id="2419843"/>
    <lineage>
        <taxon>Bacteria</taxon>
        <taxon>Bacillati</taxon>
        <taxon>Bacillota</taxon>
        <taxon>Clostridia</taxon>
        <taxon>Eubacteriales</taxon>
        <taxon>Peptococcaceae</taxon>
        <taxon>Desulfofundulus</taxon>
    </lineage>
</organism>
<dbReference type="Pfam" id="PF03692">
    <property type="entry name" value="CxxCxxCC"/>
    <property type="match status" value="1"/>
</dbReference>
<gene>
    <name evidence="1" type="ORF">D7024_01740</name>
</gene>
<comment type="caution">
    <text evidence="1">The sequence shown here is derived from an EMBL/GenBank/DDBJ whole genome shotgun (WGS) entry which is preliminary data.</text>
</comment>
<proteinExistence type="predicted"/>
<dbReference type="OrthoDB" id="277831at2"/>
<reference evidence="1 2" key="1">
    <citation type="submission" date="2018-10" db="EMBL/GenBank/DDBJ databases">
        <authorList>
            <person name="Grouzdev D.S."/>
            <person name="Krutkina M.S."/>
            <person name="Tourova T.P."/>
            <person name="Nazina T.N."/>
        </authorList>
    </citation>
    <scope>NUCLEOTIDE SEQUENCE [LARGE SCALE GENOMIC DNA]</scope>
    <source>
        <strain evidence="1 2">435</strain>
    </source>
</reference>
<dbReference type="PANTHER" id="PTHR35866:SF1">
    <property type="entry name" value="YKGJ FAMILY CYSTEINE CLUSTER PROTEIN"/>
    <property type="match status" value="1"/>
</dbReference>
<dbReference type="EMBL" id="RBWE01000001">
    <property type="protein sequence ID" value="RKO68028.1"/>
    <property type="molecule type" value="Genomic_DNA"/>
</dbReference>
<evidence type="ECO:0000313" key="1">
    <source>
        <dbReference type="EMBL" id="RKO68028.1"/>
    </source>
</evidence>
<accession>A0A494WWW5</accession>
<keyword evidence="2" id="KW-1185">Reference proteome</keyword>
<name>A0A494WWW5_9FIRM</name>
<dbReference type="AlphaFoldDB" id="A0A494WWW5"/>
<dbReference type="PANTHER" id="PTHR35866">
    <property type="entry name" value="PUTATIVE-RELATED"/>
    <property type="match status" value="1"/>
</dbReference>
<dbReference type="Proteomes" id="UP000271256">
    <property type="component" value="Unassembled WGS sequence"/>
</dbReference>
<dbReference type="InterPro" id="IPR005358">
    <property type="entry name" value="Puta_zinc/iron-chelating_dom"/>
</dbReference>